<evidence type="ECO:0000313" key="1">
    <source>
        <dbReference type="EnsemblPlants" id="OMERI09G04420.1"/>
    </source>
</evidence>
<name>A0A0E0EQS6_9ORYZ</name>
<dbReference type="HOGENOM" id="CLU_1743405_0_0_1"/>
<dbReference type="Proteomes" id="UP000008021">
    <property type="component" value="Chromosome 9"/>
</dbReference>
<evidence type="ECO:0000313" key="2">
    <source>
        <dbReference type="Proteomes" id="UP000008021"/>
    </source>
</evidence>
<reference evidence="1" key="1">
    <citation type="submission" date="2015-04" db="UniProtKB">
        <authorList>
            <consortium name="EnsemblPlants"/>
        </authorList>
    </citation>
    <scope>IDENTIFICATION</scope>
</reference>
<dbReference type="Gramene" id="OMERI09G04420.1">
    <property type="protein sequence ID" value="OMERI09G04420.1"/>
    <property type="gene ID" value="OMERI09G04420"/>
</dbReference>
<protein>
    <recommendedName>
        <fullName evidence="3">DUF1618 domain-containing protein</fullName>
    </recommendedName>
</protein>
<reference evidence="1" key="2">
    <citation type="submission" date="2018-05" db="EMBL/GenBank/DDBJ databases">
        <title>OmerRS3 (Oryza meridionalis Reference Sequence Version 3).</title>
        <authorList>
            <person name="Zhang J."/>
            <person name="Kudrna D."/>
            <person name="Lee S."/>
            <person name="Talag J."/>
            <person name="Welchert J."/>
            <person name="Wing R.A."/>
        </authorList>
    </citation>
    <scope>NUCLEOTIDE SEQUENCE [LARGE SCALE GENOMIC DNA]</scope>
    <source>
        <strain evidence="1">cv. OR44</strain>
    </source>
</reference>
<organism evidence="1">
    <name type="scientific">Oryza meridionalis</name>
    <dbReference type="NCBI Taxonomy" id="40149"/>
    <lineage>
        <taxon>Eukaryota</taxon>
        <taxon>Viridiplantae</taxon>
        <taxon>Streptophyta</taxon>
        <taxon>Embryophyta</taxon>
        <taxon>Tracheophyta</taxon>
        <taxon>Spermatophyta</taxon>
        <taxon>Magnoliopsida</taxon>
        <taxon>Liliopsida</taxon>
        <taxon>Poales</taxon>
        <taxon>Poaceae</taxon>
        <taxon>BOP clade</taxon>
        <taxon>Oryzoideae</taxon>
        <taxon>Oryzeae</taxon>
        <taxon>Oryzinae</taxon>
        <taxon>Oryza</taxon>
    </lineage>
</organism>
<accession>A0A0E0EQS6</accession>
<dbReference type="AlphaFoldDB" id="A0A0E0EQS6"/>
<evidence type="ECO:0008006" key="3">
    <source>
        <dbReference type="Google" id="ProtNLM"/>
    </source>
</evidence>
<proteinExistence type="predicted"/>
<dbReference type="EnsemblPlants" id="OMERI09G04420.1">
    <property type="protein sequence ID" value="OMERI09G04420.1"/>
    <property type="gene ID" value="OMERI09G04420"/>
</dbReference>
<keyword evidence="2" id="KW-1185">Reference proteome</keyword>
<dbReference type="PANTHER" id="PTHR33207">
    <property type="entry name" value="F-BOX DOMAIN CONTAINING PROTEIN-RELATED"/>
    <property type="match status" value="1"/>
</dbReference>
<sequence length="175" mass="19309">MYGAVLSLNESTGEFSLVTLPKCTGEQPRSYRQHNLRAIGGGAGDDAGEGRVRIIRLVNNEEVELLTPLHGIGSGSREEWTVEKTLRLPELTRGLPGWKGCFFETPIAATILAVSGRSVVMTPRNVTWPFSVDLDTMEVERVYDWGNKRVLKWVFPVQPPWPPALPLHANATTAS</sequence>